<organism evidence="2 3">
    <name type="scientific">Vreelandella venusta</name>
    <dbReference type="NCBI Taxonomy" id="44935"/>
    <lineage>
        <taxon>Bacteria</taxon>
        <taxon>Pseudomonadati</taxon>
        <taxon>Pseudomonadota</taxon>
        <taxon>Gammaproteobacteria</taxon>
        <taxon>Oceanospirillales</taxon>
        <taxon>Halomonadaceae</taxon>
        <taxon>Vreelandella</taxon>
    </lineage>
</organism>
<evidence type="ECO:0000313" key="3">
    <source>
        <dbReference type="Proteomes" id="UP001318401"/>
    </source>
</evidence>
<dbReference type="EMBL" id="QDKN01000001">
    <property type="protein sequence ID" value="NPT29530.1"/>
    <property type="molecule type" value="Genomic_DNA"/>
</dbReference>
<dbReference type="RefSeq" id="WP_125746195.1">
    <property type="nucleotide sequence ID" value="NZ_CP034367.1"/>
</dbReference>
<evidence type="ECO:0000259" key="1">
    <source>
        <dbReference type="Pfam" id="PF14534"/>
    </source>
</evidence>
<dbReference type="Proteomes" id="UP001318401">
    <property type="component" value="Unassembled WGS sequence"/>
</dbReference>
<dbReference type="InterPro" id="IPR032710">
    <property type="entry name" value="NTF2-like_dom_sf"/>
</dbReference>
<name>A0ABX2B5Z1_9GAMM</name>
<protein>
    <submittedName>
        <fullName evidence="2">DUF4440 domain-containing protein</fullName>
    </submittedName>
</protein>
<dbReference type="InterPro" id="IPR027843">
    <property type="entry name" value="DUF4440"/>
</dbReference>
<feature type="domain" description="DUF4440" evidence="1">
    <location>
        <begin position="9"/>
        <end position="114"/>
    </location>
</feature>
<proteinExistence type="predicted"/>
<keyword evidence="3" id="KW-1185">Reference proteome</keyword>
<gene>
    <name evidence="2" type="ORF">DDR56_02895</name>
</gene>
<comment type="caution">
    <text evidence="2">The sequence shown here is derived from an EMBL/GenBank/DDBJ whole genome shotgun (WGS) entry which is preliminary data.</text>
</comment>
<sequence>MENIREVQILEAEELLCKAMLESDIVTLDKLLSSDLIFTNHLGQVLGKKDDLEAHKSGLLDISNISVDDQQIKLQQDTAIVFAKVTILGNYAGNPANGTFRFTRVWQNTEGNHWEVIAAHSSVITVWQV</sequence>
<dbReference type="Pfam" id="PF14534">
    <property type="entry name" value="DUF4440"/>
    <property type="match status" value="1"/>
</dbReference>
<reference evidence="2 3" key="1">
    <citation type="submission" date="2018-04" db="EMBL/GenBank/DDBJ databases">
        <authorList>
            <person name="Li G."/>
            <person name="Du W."/>
            <person name="Bai Y."/>
        </authorList>
    </citation>
    <scope>NUCLEOTIDE SEQUENCE [LARGE SCALE GENOMIC DNA]</scope>
    <source>
        <strain evidence="2 3">YYYZ-3</strain>
    </source>
</reference>
<evidence type="ECO:0000313" key="2">
    <source>
        <dbReference type="EMBL" id="NPT29530.1"/>
    </source>
</evidence>
<dbReference type="SUPFAM" id="SSF54427">
    <property type="entry name" value="NTF2-like"/>
    <property type="match status" value="1"/>
</dbReference>
<dbReference type="Gene3D" id="3.10.450.50">
    <property type="match status" value="1"/>
</dbReference>
<accession>A0ABX2B5Z1</accession>